<dbReference type="GO" id="GO:0046872">
    <property type="term" value="F:metal ion binding"/>
    <property type="evidence" value="ECO:0007669"/>
    <property type="project" value="UniProtKB-KW"/>
</dbReference>
<evidence type="ECO:0000256" key="7">
    <source>
        <dbReference type="ARBA" id="ARBA00022840"/>
    </source>
</evidence>
<evidence type="ECO:0000256" key="6">
    <source>
        <dbReference type="ARBA" id="ARBA00022833"/>
    </source>
</evidence>
<dbReference type="Pfam" id="PF00480">
    <property type="entry name" value="ROK"/>
    <property type="match status" value="1"/>
</dbReference>
<dbReference type="EC" id="2.7.1.59" evidence="1"/>
<evidence type="ECO:0000256" key="1">
    <source>
        <dbReference type="ARBA" id="ARBA00012122"/>
    </source>
</evidence>
<comment type="catalytic activity">
    <reaction evidence="9">
        <text>N-acetyl-D-glucosamine + ATP = N-acetyl-D-glucosamine 6-phosphate + ADP + H(+)</text>
        <dbReference type="Rhea" id="RHEA:17417"/>
        <dbReference type="ChEBI" id="CHEBI:15378"/>
        <dbReference type="ChEBI" id="CHEBI:30616"/>
        <dbReference type="ChEBI" id="CHEBI:57513"/>
        <dbReference type="ChEBI" id="CHEBI:456216"/>
        <dbReference type="ChEBI" id="CHEBI:506227"/>
        <dbReference type="EC" id="2.7.1.59"/>
    </reaction>
</comment>
<dbReference type="CDD" id="cd24057">
    <property type="entry name" value="ASKHA_NBD_ROK_NAGK"/>
    <property type="match status" value="1"/>
</dbReference>
<dbReference type="Gene3D" id="3.30.420.40">
    <property type="match status" value="2"/>
</dbReference>
<keyword evidence="6" id="KW-0862">Zinc</keyword>
<keyword evidence="4" id="KW-0547">Nucleotide-binding</keyword>
<keyword evidence="8" id="KW-0119">Carbohydrate metabolism</keyword>
<protein>
    <recommendedName>
        <fullName evidence="1">N-acetylglucosamine kinase</fullName>
        <ecNumber evidence="1">2.7.1.59</ecNumber>
    </recommendedName>
</protein>
<evidence type="ECO:0000256" key="8">
    <source>
        <dbReference type="ARBA" id="ARBA00023277"/>
    </source>
</evidence>
<keyword evidence="2" id="KW-0808">Transferase</keyword>
<dbReference type="GO" id="GO:0005524">
    <property type="term" value="F:ATP binding"/>
    <property type="evidence" value="ECO:0007669"/>
    <property type="project" value="UniProtKB-KW"/>
</dbReference>
<evidence type="ECO:0000256" key="3">
    <source>
        <dbReference type="ARBA" id="ARBA00022723"/>
    </source>
</evidence>
<evidence type="ECO:0000256" key="9">
    <source>
        <dbReference type="ARBA" id="ARBA00049065"/>
    </source>
</evidence>
<dbReference type="GO" id="GO:0045127">
    <property type="term" value="F:N-acetylglucosamine kinase activity"/>
    <property type="evidence" value="ECO:0007669"/>
    <property type="project" value="UniProtKB-EC"/>
</dbReference>
<proteinExistence type="predicted"/>
<dbReference type="AlphaFoldDB" id="A0A233RF09"/>
<evidence type="ECO:0000256" key="5">
    <source>
        <dbReference type="ARBA" id="ARBA00022777"/>
    </source>
</evidence>
<dbReference type="RefSeq" id="WP_094198760.1">
    <property type="nucleotide sequence ID" value="NZ_NBIM01000001.1"/>
</dbReference>
<gene>
    <name evidence="10" type="ORF">B6S08_00130</name>
</gene>
<evidence type="ECO:0000313" key="11">
    <source>
        <dbReference type="Proteomes" id="UP000242757"/>
    </source>
</evidence>
<dbReference type="SUPFAM" id="SSF53067">
    <property type="entry name" value="Actin-like ATPase domain"/>
    <property type="match status" value="1"/>
</dbReference>
<dbReference type="EMBL" id="NBIM01000001">
    <property type="protein sequence ID" value="OXY81981.1"/>
    <property type="molecule type" value="Genomic_DNA"/>
</dbReference>
<sequence length="308" mass="32011">MVYGLDIGGTKTAFGVFDEQFRPVETTQHPTPDSYDAFVGLVCALVLKADQRVGTRGRVGLGFPGVLNAEGRLLAPNVPAIHERDLLTDLQARLERPLTGDNDANCFLLSEYHGGAVAGSRLALGLTLGTGVGGALIQDGRLVNSRRGGSGEFGHGPIGAALLARHSNLPLFDCGCGLSGCLETYVSGTGLARLYRHCGGREQTGQAIITAWRRGEAEAVQAMTLYLEVLAAGLGALMTQLDPDAVVLGGGLGEAAWLYDELATRLPAHMMRGIAPAPLRPPVFGGAGGVRGAALLTSRPDSPFSSPA</sequence>
<keyword evidence="5 10" id="KW-0418">Kinase</keyword>
<name>A0A233RF09_9GAMM</name>
<dbReference type="PANTHER" id="PTHR18964:SF162">
    <property type="entry name" value="N-ACETYL-D-GLUCOSAMINE KINASE"/>
    <property type="match status" value="1"/>
</dbReference>
<reference evidence="10 11" key="1">
    <citation type="submission" date="2017-08" db="EMBL/GenBank/DDBJ databases">
        <title>A Genome Sequence of Oceanimonas doudoroffii ATCC 27123T.</title>
        <authorList>
            <person name="Brennan M.A."/>
            <person name="Maclea K.S."/>
            <person name="Mcclelland W.D."/>
            <person name="Trachtenberg A.M."/>
        </authorList>
    </citation>
    <scope>NUCLEOTIDE SEQUENCE [LARGE SCALE GENOMIC DNA]</scope>
    <source>
        <strain evidence="10 11">ATCC 27123</strain>
    </source>
</reference>
<organism evidence="10 11">
    <name type="scientific">Oceanimonas doudoroffii</name>
    <dbReference type="NCBI Taxonomy" id="84158"/>
    <lineage>
        <taxon>Bacteria</taxon>
        <taxon>Pseudomonadati</taxon>
        <taxon>Pseudomonadota</taxon>
        <taxon>Gammaproteobacteria</taxon>
        <taxon>Aeromonadales</taxon>
        <taxon>Aeromonadaceae</taxon>
        <taxon>Oceanimonas</taxon>
    </lineage>
</organism>
<dbReference type="Proteomes" id="UP000242757">
    <property type="component" value="Unassembled WGS sequence"/>
</dbReference>
<dbReference type="PANTHER" id="PTHR18964">
    <property type="entry name" value="ROK (REPRESSOR, ORF, KINASE) FAMILY"/>
    <property type="match status" value="1"/>
</dbReference>
<keyword evidence="11" id="KW-1185">Reference proteome</keyword>
<dbReference type="InterPro" id="IPR043129">
    <property type="entry name" value="ATPase_NBD"/>
</dbReference>
<accession>A0A233RF09</accession>
<keyword evidence="7" id="KW-0067">ATP-binding</keyword>
<evidence type="ECO:0000256" key="2">
    <source>
        <dbReference type="ARBA" id="ARBA00022679"/>
    </source>
</evidence>
<evidence type="ECO:0000256" key="4">
    <source>
        <dbReference type="ARBA" id="ARBA00022741"/>
    </source>
</evidence>
<evidence type="ECO:0000313" key="10">
    <source>
        <dbReference type="EMBL" id="OXY81981.1"/>
    </source>
</evidence>
<dbReference type="InterPro" id="IPR000600">
    <property type="entry name" value="ROK"/>
</dbReference>
<keyword evidence="3" id="KW-0479">Metal-binding</keyword>
<dbReference type="OrthoDB" id="9810372at2"/>
<comment type="caution">
    <text evidence="10">The sequence shown here is derived from an EMBL/GenBank/DDBJ whole genome shotgun (WGS) entry which is preliminary data.</text>
</comment>